<proteinExistence type="inferred from homology"/>
<feature type="domain" description="Plastocyanin-like" evidence="5">
    <location>
        <begin position="256"/>
        <end position="420"/>
    </location>
</feature>
<gene>
    <name evidence="8" type="ORF">B0T25DRAFT_365273</name>
</gene>
<organism evidence="8 9">
    <name type="scientific">Lasiosphaeria hispida</name>
    <dbReference type="NCBI Taxonomy" id="260671"/>
    <lineage>
        <taxon>Eukaryota</taxon>
        <taxon>Fungi</taxon>
        <taxon>Dikarya</taxon>
        <taxon>Ascomycota</taxon>
        <taxon>Pezizomycotina</taxon>
        <taxon>Sordariomycetes</taxon>
        <taxon>Sordariomycetidae</taxon>
        <taxon>Sordariales</taxon>
        <taxon>Lasiosphaeriaceae</taxon>
        <taxon>Lasiosphaeria</taxon>
    </lineage>
</organism>
<dbReference type="AlphaFoldDB" id="A0AAJ0H5H6"/>
<dbReference type="Pfam" id="PF07731">
    <property type="entry name" value="Cu-oxidase_2"/>
    <property type="match status" value="1"/>
</dbReference>
<evidence type="ECO:0000259" key="5">
    <source>
        <dbReference type="Pfam" id="PF00394"/>
    </source>
</evidence>
<dbReference type="SUPFAM" id="SSF49503">
    <property type="entry name" value="Cupredoxins"/>
    <property type="match status" value="3"/>
</dbReference>
<dbReference type="InterPro" id="IPR001117">
    <property type="entry name" value="Cu-oxidase_2nd"/>
</dbReference>
<comment type="caution">
    <text evidence="8">The sequence shown here is derived from an EMBL/GenBank/DDBJ whole genome shotgun (WGS) entry which is preliminary data.</text>
</comment>
<evidence type="ECO:0000256" key="3">
    <source>
        <dbReference type="ARBA" id="ARBA00023002"/>
    </source>
</evidence>
<evidence type="ECO:0000256" key="2">
    <source>
        <dbReference type="ARBA" id="ARBA00022723"/>
    </source>
</evidence>
<evidence type="ECO:0000313" key="8">
    <source>
        <dbReference type="EMBL" id="KAK3339919.1"/>
    </source>
</evidence>
<comment type="similarity">
    <text evidence="1">Belongs to the multicopper oxidase family.</text>
</comment>
<dbReference type="GO" id="GO:0005507">
    <property type="term" value="F:copper ion binding"/>
    <property type="evidence" value="ECO:0007669"/>
    <property type="project" value="InterPro"/>
</dbReference>
<dbReference type="InterPro" id="IPR002355">
    <property type="entry name" value="Cu_oxidase_Cu_BS"/>
</dbReference>
<dbReference type="InterPro" id="IPR045087">
    <property type="entry name" value="Cu-oxidase_fam"/>
</dbReference>
<reference evidence="8" key="2">
    <citation type="submission" date="2023-06" db="EMBL/GenBank/DDBJ databases">
        <authorList>
            <consortium name="Lawrence Berkeley National Laboratory"/>
            <person name="Haridas S."/>
            <person name="Hensen N."/>
            <person name="Bonometti L."/>
            <person name="Westerberg I."/>
            <person name="Brannstrom I.O."/>
            <person name="Guillou S."/>
            <person name="Cros-Aarteil S."/>
            <person name="Calhoun S."/>
            <person name="Kuo A."/>
            <person name="Mondo S."/>
            <person name="Pangilinan J."/>
            <person name="Riley R."/>
            <person name="Labutti K."/>
            <person name="Andreopoulos B."/>
            <person name="Lipzen A."/>
            <person name="Chen C."/>
            <person name="Yanf M."/>
            <person name="Daum C."/>
            <person name="Ng V."/>
            <person name="Clum A."/>
            <person name="Steindorff A."/>
            <person name="Ohm R."/>
            <person name="Martin F."/>
            <person name="Silar P."/>
            <person name="Natvig D."/>
            <person name="Lalanne C."/>
            <person name="Gautier V."/>
            <person name="Ament-Velasquez S.L."/>
            <person name="Kruys A."/>
            <person name="Hutchinson M.I."/>
            <person name="Powell A.J."/>
            <person name="Barry K."/>
            <person name="Miller A.N."/>
            <person name="Grigoriev I.V."/>
            <person name="Debuchy R."/>
            <person name="Gladieux P."/>
            <person name="Thoren M.H."/>
            <person name="Johannesson H."/>
        </authorList>
    </citation>
    <scope>NUCLEOTIDE SEQUENCE</scope>
    <source>
        <strain evidence="8">CBS 955.72</strain>
    </source>
</reference>
<evidence type="ECO:0000256" key="1">
    <source>
        <dbReference type="ARBA" id="ARBA00010609"/>
    </source>
</evidence>
<name>A0AAJ0H5H6_9PEZI</name>
<evidence type="ECO:0000313" key="9">
    <source>
        <dbReference type="Proteomes" id="UP001275084"/>
    </source>
</evidence>
<keyword evidence="9" id="KW-1185">Reference proteome</keyword>
<dbReference type="Pfam" id="PF00394">
    <property type="entry name" value="Cu-oxidase"/>
    <property type="match status" value="1"/>
</dbReference>
<dbReference type="PROSITE" id="PS00079">
    <property type="entry name" value="MULTICOPPER_OXIDASE1"/>
    <property type="match status" value="1"/>
</dbReference>
<feature type="domain" description="Plastocyanin-like" evidence="7">
    <location>
        <begin position="147"/>
        <end position="245"/>
    </location>
</feature>
<dbReference type="PANTHER" id="PTHR11709:SF71">
    <property type="entry name" value="OXIDOREDUCTASE TPCJ"/>
    <property type="match status" value="1"/>
</dbReference>
<feature type="domain" description="Plastocyanin-like" evidence="6">
    <location>
        <begin position="515"/>
        <end position="625"/>
    </location>
</feature>
<dbReference type="GO" id="GO:0016491">
    <property type="term" value="F:oxidoreductase activity"/>
    <property type="evidence" value="ECO:0007669"/>
    <property type="project" value="UniProtKB-KW"/>
</dbReference>
<dbReference type="PANTHER" id="PTHR11709">
    <property type="entry name" value="MULTI-COPPER OXIDASE"/>
    <property type="match status" value="1"/>
</dbReference>
<accession>A0AAJ0H5H6</accession>
<protein>
    <submittedName>
        <fullName evidence="8">Multicopper oxidase-domain-containing protein</fullName>
    </submittedName>
</protein>
<evidence type="ECO:0000259" key="6">
    <source>
        <dbReference type="Pfam" id="PF07731"/>
    </source>
</evidence>
<dbReference type="CDD" id="cd13854">
    <property type="entry name" value="CuRO_1_MaLCC_like"/>
    <property type="match status" value="1"/>
</dbReference>
<reference evidence="8" key="1">
    <citation type="journal article" date="2023" name="Mol. Phylogenet. Evol.">
        <title>Genome-scale phylogeny and comparative genomics of the fungal order Sordariales.</title>
        <authorList>
            <person name="Hensen N."/>
            <person name="Bonometti L."/>
            <person name="Westerberg I."/>
            <person name="Brannstrom I.O."/>
            <person name="Guillou S."/>
            <person name="Cros-Aarteil S."/>
            <person name="Calhoun S."/>
            <person name="Haridas S."/>
            <person name="Kuo A."/>
            <person name="Mondo S."/>
            <person name="Pangilinan J."/>
            <person name="Riley R."/>
            <person name="LaButti K."/>
            <person name="Andreopoulos B."/>
            <person name="Lipzen A."/>
            <person name="Chen C."/>
            <person name="Yan M."/>
            <person name="Daum C."/>
            <person name="Ng V."/>
            <person name="Clum A."/>
            <person name="Steindorff A."/>
            <person name="Ohm R.A."/>
            <person name="Martin F."/>
            <person name="Silar P."/>
            <person name="Natvig D.O."/>
            <person name="Lalanne C."/>
            <person name="Gautier V."/>
            <person name="Ament-Velasquez S.L."/>
            <person name="Kruys A."/>
            <person name="Hutchinson M.I."/>
            <person name="Powell A.J."/>
            <person name="Barry K."/>
            <person name="Miller A.N."/>
            <person name="Grigoriev I.V."/>
            <person name="Debuchy R."/>
            <person name="Gladieux P."/>
            <person name="Hiltunen Thoren M."/>
            <person name="Johannesson H."/>
        </authorList>
    </citation>
    <scope>NUCLEOTIDE SEQUENCE</scope>
    <source>
        <strain evidence="8">CBS 955.72</strain>
    </source>
</reference>
<dbReference type="PROSITE" id="PS00080">
    <property type="entry name" value="MULTICOPPER_OXIDASE2"/>
    <property type="match status" value="1"/>
</dbReference>
<dbReference type="InterPro" id="IPR011706">
    <property type="entry name" value="Cu-oxidase_C"/>
</dbReference>
<dbReference type="InterPro" id="IPR011707">
    <property type="entry name" value="Cu-oxidase-like_N"/>
</dbReference>
<dbReference type="Gene3D" id="2.60.40.420">
    <property type="entry name" value="Cupredoxins - blue copper proteins"/>
    <property type="match status" value="3"/>
</dbReference>
<dbReference type="InterPro" id="IPR033138">
    <property type="entry name" value="Cu_oxidase_CS"/>
</dbReference>
<keyword evidence="4" id="KW-0186">Copper</keyword>
<dbReference type="EMBL" id="JAUIQD010000009">
    <property type="protein sequence ID" value="KAK3339919.1"/>
    <property type="molecule type" value="Genomic_DNA"/>
</dbReference>
<evidence type="ECO:0000256" key="4">
    <source>
        <dbReference type="ARBA" id="ARBA00023008"/>
    </source>
</evidence>
<dbReference type="InterPro" id="IPR008972">
    <property type="entry name" value="Cupredoxin"/>
</dbReference>
<evidence type="ECO:0000259" key="7">
    <source>
        <dbReference type="Pfam" id="PF07732"/>
    </source>
</evidence>
<dbReference type="Pfam" id="PF07732">
    <property type="entry name" value="Cu-oxidase_3"/>
    <property type="match status" value="1"/>
</dbReference>
<dbReference type="Proteomes" id="UP001275084">
    <property type="component" value="Unassembled WGS sequence"/>
</dbReference>
<keyword evidence="3" id="KW-0560">Oxidoreductase</keyword>
<keyword evidence="2" id="KW-0479">Metal-binding</keyword>
<sequence>MHLTESIWTAVAYFFGFGDVSLLQKPLQSPDYTPLETPSNHDVARRPGPIFTPPSAPDGSNFTCNYTAMKGWSECSDRADRGCWLADTSGNEFNITTNYEGTVTLPDGTVTALMPTGVIRKYELSVTNGIIPGNQTDGLDFDLGKWFNEQYPGPWIQGCWGDTFQINITNKLHGNGTSIHWHGIRQWLTMHMDGVNGVTQCPIAPNDYFVYTFNATQYGSSWYHSHYSIQYADGLVGPITIHGPSSQPYDIAPEKPLLLTDWAHNSAFEVVAGADMLYPSILLNGIGNVNLNGTVVPPSQIPTPYTLTFEAIAGTPLRYLLRVINTSFQTPFVFSIDNHMLQVVQADFVPIKGYYTSHVHIGIGQRYQVIVEAQPEAYGYGPLPTGSSYWIRTHIISDCPDAGAPDNDYYMQTGILRYDNTSTASPTSQPWPDLDLTCTEEPLASLEPVVAWSVTHPSNNGSHGETENILFKGKPNITGFPLAKFALNPTTMQDWTPLRVDYANPTFLNLNNTGPWNASAMVILEDDLTSSDYIFLEISSHAGTHPIHLHGHDFAIITKQDPNHPSSSFSITDEYNPPRRDVILVPSGGSVVIAFHADNPGAWLVHCHIAAHAAMGLGLQILERRADAQKIWPSNLTSPALQEADRVCRGWNDWQGSCENWWHGCDGDIFQNDSGV</sequence>